<sequence>MTPSLYSFLNSLVLGTLFVIVPIGIAVIAVSKSDQVTRVKV</sequence>
<dbReference type="GO" id="GO:0015979">
    <property type="term" value="P:photosynthesis"/>
    <property type="evidence" value="ECO:0007669"/>
    <property type="project" value="UniProtKB-UniRule"/>
</dbReference>
<dbReference type="HAMAP" id="MF_01386">
    <property type="entry name" value="PSII_PsbX_1"/>
    <property type="match status" value="1"/>
</dbReference>
<dbReference type="GeneID" id="38948094"/>
<evidence type="ECO:0000256" key="4">
    <source>
        <dbReference type="ARBA" id="ARBA00023136"/>
    </source>
</evidence>
<evidence type="ECO:0000256" key="2">
    <source>
        <dbReference type="ARBA" id="ARBA00022692"/>
    </source>
</evidence>
<protein>
    <recommendedName>
        <fullName evidence="6">Photosystem II reaction center protein X</fullName>
    </recommendedName>
</protein>
<keyword evidence="2 6" id="KW-0812">Transmembrane</keyword>
<dbReference type="EMBL" id="MK281456">
    <property type="protein sequence ID" value="QAA11902.1"/>
    <property type="molecule type" value="Genomic_DNA"/>
</dbReference>
<dbReference type="RefSeq" id="YP_009550970.1">
    <property type="nucleotide sequence ID" value="NC_040298.1"/>
</dbReference>
<organism evidence="7">
    <name type="scientific">Eustigmatophyceae sp. Ndem 8/9T-3m6.8</name>
    <dbReference type="NCBI Taxonomy" id="2506146"/>
    <lineage>
        <taxon>Eukaryota</taxon>
        <taxon>Sar</taxon>
        <taxon>Stramenopiles</taxon>
        <taxon>Ochrophyta</taxon>
        <taxon>Eustigmatophyceae</taxon>
    </lineage>
</organism>
<comment type="similarity">
    <text evidence="6">Belongs to the PsbX family. Type 1 subfamily.</text>
</comment>
<accession>A0A410D2G9</accession>
<evidence type="ECO:0000256" key="6">
    <source>
        <dbReference type="HAMAP-Rule" id="MF_01386"/>
    </source>
</evidence>
<gene>
    <name evidence="6 7" type="primary">psbX</name>
</gene>
<dbReference type="InterPro" id="IPR009518">
    <property type="entry name" value="PSII_PsbX"/>
</dbReference>
<feature type="transmembrane region" description="Helical" evidence="6">
    <location>
        <begin position="6"/>
        <end position="30"/>
    </location>
</feature>
<dbReference type="InterPro" id="IPR023431">
    <property type="entry name" value="PSII_PsbX_type_1_subfam"/>
</dbReference>
<evidence type="ECO:0000256" key="3">
    <source>
        <dbReference type="ARBA" id="ARBA00022989"/>
    </source>
</evidence>
<evidence type="ECO:0000313" key="7">
    <source>
        <dbReference type="EMBL" id="QAA11902.1"/>
    </source>
</evidence>
<keyword evidence="5 6" id="KW-0604">Photosystem II</keyword>
<reference evidence="7" key="1">
    <citation type="journal article" date="2019" name="Genome Biol. Evol.">
        <title>Plastid Genomes and Proteins Illuminate the Evolution of Eustigmatophyte Algae and Their Bacterial Endosymbionts.</title>
        <authorList>
            <person name="Sevcikova T."/>
            <person name="Yurchenko T."/>
            <person name="Fawley K.P."/>
            <person name="Amaral R."/>
            <person name="Strnad H."/>
            <person name="Santos L.M."/>
            <person name="Fawley M.W."/>
            <person name="Elias M."/>
        </authorList>
    </citation>
    <scope>NUCLEOTIDE SEQUENCE</scope>
</reference>
<name>A0A410D2G9_9STRA</name>
<dbReference type="GO" id="GO:0042651">
    <property type="term" value="C:thylakoid membrane"/>
    <property type="evidence" value="ECO:0007669"/>
    <property type="project" value="UniProtKB-UniRule"/>
</dbReference>
<evidence type="ECO:0000256" key="1">
    <source>
        <dbReference type="ARBA" id="ARBA00022531"/>
    </source>
</evidence>
<comment type="function">
    <text evidence="6">Involved in the binding and/or turnover of quinones at the Q(B) site of photosystem II (PSII). PSII is a light-driven water plastoquinone oxidoreductase, using light energy to abstract electrons from H(2)O, generating a proton gradient subsequently used for ATP formation.</text>
</comment>
<comment type="subunit">
    <text evidence="6">PSII is composed of 1 copy each of membrane proteins PsbA, PsbB, PsbC, PsbD, PsbE, PsbF, PsbH, PsbI, PsbJ, PsbK, PsbL, PsbM, PsbT, PsbX, PsbY, PsbZ, Psb30/Ycf12, at least 3 peripheral proteins of the oxygen-evolving complex and a large number of cofactors. It forms dimeric complexes.</text>
</comment>
<dbReference type="GO" id="GO:0009523">
    <property type="term" value="C:photosystem II"/>
    <property type="evidence" value="ECO:0007669"/>
    <property type="project" value="UniProtKB-KW"/>
</dbReference>
<geneLocation type="plastid" evidence="7"/>
<proteinExistence type="inferred from homology"/>
<keyword evidence="1 6" id="KW-0602">Photosynthesis</keyword>
<dbReference type="Pfam" id="PF06596">
    <property type="entry name" value="PsbX"/>
    <property type="match status" value="1"/>
</dbReference>
<dbReference type="AlphaFoldDB" id="A0A410D2G9"/>
<keyword evidence="4 6" id="KW-0472">Membrane</keyword>
<evidence type="ECO:0000256" key="5">
    <source>
        <dbReference type="ARBA" id="ARBA00023276"/>
    </source>
</evidence>
<keyword evidence="6" id="KW-0793">Thylakoid</keyword>
<keyword evidence="3 6" id="KW-1133">Transmembrane helix</keyword>
<keyword evidence="7" id="KW-0934">Plastid</keyword>
<comment type="subcellular location">
    <subcellularLocation>
        <location evidence="6">Cellular thylakoid membrane</location>
        <topology evidence="6">Single-pass membrane protein</topology>
    </subcellularLocation>
</comment>
<dbReference type="Gene3D" id="1.20.5.510">
    <property type="entry name" value="Single helix bin"/>
    <property type="match status" value="1"/>
</dbReference>